<evidence type="ECO:0000256" key="1">
    <source>
        <dbReference type="ARBA" id="ARBA00022450"/>
    </source>
</evidence>
<keyword evidence="5" id="KW-1185">Reference proteome</keyword>
<reference evidence="6" key="2">
    <citation type="submission" date="2020-04" db="EMBL/GenBank/DDBJ databases">
        <authorList>
            <consortium name="NCBI Genome Project"/>
        </authorList>
    </citation>
    <scope>NUCLEOTIDE SEQUENCE</scope>
    <source>
        <strain evidence="6">CBS 781.70</strain>
    </source>
</reference>
<dbReference type="AlphaFoldDB" id="A0A6G1G873"/>
<dbReference type="PANTHER" id="PTHR44845:SF1">
    <property type="entry name" value="L-2-AMINOADIPATE REDUCTASE"/>
    <property type="match status" value="1"/>
</dbReference>
<dbReference type="RefSeq" id="XP_033535690.1">
    <property type="nucleotide sequence ID" value="XM_033678054.1"/>
</dbReference>
<dbReference type="Proteomes" id="UP000504638">
    <property type="component" value="Unplaced"/>
</dbReference>
<gene>
    <name evidence="4 6" type="ORF">P152DRAFT_448414</name>
</gene>
<accession>A0A6G1G873</accession>
<evidence type="ECO:0000313" key="4">
    <source>
        <dbReference type="EMBL" id="KAF1814059.1"/>
    </source>
</evidence>
<evidence type="ECO:0000313" key="6">
    <source>
        <dbReference type="RefSeq" id="XP_033535690.1"/>
    </source>
</evidence>
<name>A0A6G1G873_9PEZI</name>
<dbReference type="GeneID" id="54418624"/>
<proteinExistence type="predicted"/>
<keyword evidence="4 6" id="KW-0436">Ligase</keyword>
<evidence type="ECO:0000313" key="5">
    <source>
        <dbReference type="Proteomes" id="UP000504638"/>
    </source>
</evidence>
<reference evidence="4 6" key="1">
    <citation type="submission" date="2020-01" db="EMBL/GenBank/DDBJ databases">
        <authorList>
            <consortium name="DOE Joint Genome Institute"/>
            <person name="Haridas S."/>
            <person name="Albert R."/>
            <person name="Binder M."/>
            <person name="Bloem J."/>
            <person name="Labutti K."/>
            <person name="Salamov A."/>
            <person name="Andreopoulos B."/>
            <person name="Baker S.E."/>
            <person name="Barry K."/>
            <person name="Bills G."/>
            <person name="Bluhm B.H."/>
            <person name="Cannon C."/>
            <person name="Castanera R."/>
            <person name="Culley D.E."/>
            <person name="Daum C."/>
            <person name="Ezra D."/>
            <person name="Gonzalez J.B."/>
            <person name="Henrissat B."/>
            <person name="Kuo A."/>
            <person name="Liang C."/>
            <person name="Lipzen A."/>
            <person name="Lutzoni F."/>
            <person name="Magnuson J."/>
            <person name="Mondo S."/>
            <person name="Nolan M."/>
            <person name="Ohm R."/>
            <person name="Pangilinan J."/>
            <person name="Park H.-J."/>
            <person name="Ramirez L."/>
            <person name="Alfaro M."/>
            <person name="Sun H."/>
            <person name="Tritt A."/>
            <person name="Yoshinaga Y."/>
            <person name="Zwiers L.-H."/>
            <person name="Turgeon B.G."/>
            <person name="Goodwin S.B."/>
            <person name="Spatafora J.W."/>
            <person name="Crous P.W."/>
            <person name="Grigoriev I.V."/>
        </authorList>
    </citation>
    <scope>NUCLEOTIDE SEQUENCE</scope>
    <source>
        <strain evidence="4 6">CBS 781.70</strain>
    </source>
</reference>
<dbReference type="PANTHER" id="PTHR44845">
    <property type="entry name" value="CARRIER DOMAIN-CONTAINING PROTEIN"/>
    <property type="match status" value="1"/>
</dbReference>
<feature type="domain" description="AMP-dependent synthetase/ligase" evidence="3">
    <location>
        <begin position="4"/>
        <end position="103"/>
    </location>
</feature>
<keyword evidence="1" id="KW-0596">Phosphopantetheine</keyword>
<dbReference type="Pfam" id="PF00501">
    <property type="entry name" value="AMP-binding"/>
    <property type="match status" value="1"/>
</dbReference>
<protein>
    <submittedName>
        <fullName evidence="4 6">AMP-dependent synthetase and ligase</fullName>
    </submittedName>
</protein>
<dbReference type="InterPro" id="IPR000873">
    <property type="entry name" value="AMP-dep_synth/lig_dom"/>
</dbReference>
<dbReference type="GO" id="GO:0016874">
    <property type="term" value="F:ligase activity"/>
    <property type="evidence" value="ECO:0007669"/>
    <property type="project" value="UniProtKB-KW"/>
</dbReference>
<sequence length="134" mass="14978">MAKGSAHLKVWCKTRLQELAPNVHIVNLFGTTETQRAVSFFEIPSRNADPKYLDTLGDVIPVGQGMKDVQLLIVDRENKDRLCDVGETGEIYVRAGGLAEGYLGLEDLTKQKFVDNWFVDPKSGLSKMKNESKH</sequence>
<keyword evidence="2" id="KW-0597">Phosphoprotein</keyword>
<evidence type="ECO:0000259" key="3">
    <source>
        <dbReference type="Pfam" id="PF00501"/>
    </source>
</evidence>
<dbReference type="SUPFAM" id="SSF56801">
    <property type="entry name" value="Acetyl-CoA synthetase-like"/>
    <property type="match status" value="1"/>
</dbReference>
<dbReference type="InterPro" id="IPR042099">
    <property type="entry name" value="ANL_N_sf"/>
</dbReference>
<organism evidence="4">
    <name type="scientific">Eremomyces bilateralis CBS 781.70</name>
    <dbReference type="NCBI Taxonomy" id="1392243"/>
    <lineage>
        <taxon>Eukaryota</taxon>
        <taxon>Fungi</taxon>
        <taxon>Dikarya</taxon>
        <taxon>Ascomycota</taxon>
        <taxon>Pezizomycotina</taxon>
        <taxon>Dothideomycetes</taxon>
        <taxon>Dothideomycetes incertae sedis</taxon>
        <taxon>Eremomycetales</taxon>
        <taxon>Eremomycetaceae</taxon>
        <taxon>Eremomyces</taxon>
    </lineage>
</organism>
<dbReference type="EMBL" id="ML975154">
    <property type="protein sequence ID" value="KAF1814059.1"/>
    <property type="molecule type" value="Genomic_DNA"/>
</dbReference>
<dbReference type="Gene3D" id="3.40.50.12780">
    <property type="entry name" value="N-terminal domain of ligase-like"/>
    <property type="match status" value="1"/>
</dbReference>
<evidence type="ECO:0000256" key="2">
    <source>
        <dbReference type="ARBA" id="ARBA00022553"/>
    </source>
</evidence>
<reference evidence="6" key="3">
    <citation type="submission" date="2025-04" db="UniProtKB">
        <authorList>
            <consortium name="RefSeq"/>
        </authorList>
    </citation>
    <scope>IDENTIFICATION</scope>
    <source>
        <strain evidence="6">CBS 781.70</strain>
    </source>
</reference>
<dbReference type="OrthoDB" id="329835at2759"/>